<evidence type="ECO:0000256" key="5">
    <source>
        <dbReference type="SAM" id="MobiDB-lite"/>
    </source>
</evidence>
<dbReference type="InterPro" id="IPR001841">
    <property type="entry name" value="Znf_RING"/>
</dbReference>
<dbReference type="InterPro" id="IPR013083">
    <property type="entry name" value="Znf_RING/FYVE/PHD"/>
</dbReference>
<evidence type="ECO:0000256" key="4">
    <source>
        <dbReference type="PROSITE-ProRule" id="PRU00175"/>
    </source>
</evidence>
<name>A0ABR3EMJ6_9AGAR</name>
<keyword evidence="2 4" id="KW-0863">Zinc-finger</keyword>
<dbReference type="SUPFAM" id="SSF57850">
    <property type="entry name" value="RING/U-box"/>
    <property type="match status" value="1"/>
</dbReference>
<evidence type="ECO:0000313" key="7">
    <source>
        <dbReference type="EMBL" id="KAL0564060.1"/>
    </source>
</evidence>
<gene>
    <name evidence="7" type="ORF">V5O48_017995</name>
</gene>
<keyword evidence="8" id="KW-1185">Reference proteome</keyword>
<comment type="caution">
    <text evidence="7">The sequence shown here is derived from an EMBL/GenBank/DDBJ whole genome shotgun (WGS) entry which is preliminary data.</text>
</comment>
<evidence type="ECO:0000256" key="2">
    <source>
        <dbReference type="ARBA" id="ARBA00022771"/>
    </source>
</evidence>
<feature type="compositionally biased region" description="Polar residues" evidence="5">
    <location>
        <begin position="1"/>
        <end position="11"/>
    </location>
</feature>
<dbReference type="PROSITE" id="PS50089">
    <property type="entry name" value="ZF_RING_2"/>
    <property type="match status" value="1"/>
</dbReference>
<organism evidence="7 8">
    <name type="scientific">Marasmius crinis-equi</name>
    <dbReference type="NCBI Taxonomy" id="585013"/>
    <lineage>
        <taxon>Eukaryota</taxon>
        <taxon>Fungi</taxon>
        <taxon>Dikarya</taxon>
        <taxon>Basidiomycota</taxon>
        <taxon>Agaricomycotina</taxon>
        <taxon>Agaricomycetes</taxon>
        <taxon>Agaricomycetidae</taxon>
        <taxon>Agaricales</taxon>
        <taxon>Marasmiineae</taxon>
        <taxon>Marasmiaceae</taxon>
        <taxon>Marasmius</taxon>
    </lineage>
</organism>
<proteinExistence type="predicted"/>
<dbReference type="InterPro" id="IPR027370">
    <property type="entry name" value="Znf-RING_euk"/>
</dbReference>
<keyword evidence="1" id="KW-0479">Metal-binding</keyword>
<evidence type="ECO:0000313" key="8">
    <source>
        <dbReference type="Proteomes" id="UP001465976"/>
    </source>
</evidence>
<evidence type="ECO:0000256" key="1">
    <source>
        <dbReference type="ARBA" id="ARBA00022723"/>
    </source>
</evidence>
<dbReference type="Proteomes" id="UP001465976">
    <property type="component" value="Unassembled WGS sequence"/>
</dbReference>
<dbReference type="Gene3D" id="3.30.40.10">
    <property type="entry name" value="Zinc/RING finger domain, C3HC4 (zinc finger)"/>
    <property type="match status" value="1"/>
</dbReference>
<feature type="domain" description="RING-type" evidence="6">
    <location>
        <begin position="82"/>
        <end position="128"/>
    </location>
</feature>
<keyword evidence="3" id="KW-0862">Zinc</keyword>
<dbReference type="EMBL" id="JBAHYK010003018">
    <property type="protein sequence ID" value="KAL0564060.1"/>
    <property type="molecule type" value="Genomic_DNA"/>
</dbReference>
<evidence type="ECO:0000259" key="6">
    <source>
        <dbReference type="PROSITE" id="PS50089"/>
    </source>
</evidence>
<reference evidence="7 8" key="1">
    <citation type="submission" date="2024-02" db="EMBL/GenBank/DDBJ databases">
        <title>A draft genome for the cacao thread blight pathogen Marasmius crinis-equi.</title>
        <authorList>
            <person name="Cohen S.P."/>
            <person name="Baruah I.K."/>
            <person name="Amoako-Attah I."/>
            <person name="Bukari Y."/>
            <person name="Meinhardt L.W."/>
            <person name="Bailey B.A."/>
        </authorList>
    </citation>
    <scope>NUCLEOTIDE SEQUENCE [LARGE SCALE GENOMIC DNA]</scope>
    <source>
        <strain evidence="7 8">GH-76</strain>
    </source>
</reference>
<evidence type="ECO:0000256" key="3">
    <source>
        <dbReference type="ARBA" id="ARBA00022833"/>
    </source>
</evidence>
<sequence>MSSTPSKNATQIREARNSAHPYLTPPVTPATGRRNAIKAKAEGDFRTIRAGLMNKILVRKDQLQDLEETKTYIDKQMQLMECLYCREVMETSQIIDCGHEFCEKCLREVKWEHWSAKDKAFKAPKCPLEGCRQNIMYGPWGKSDFSLYWFGTQGGWKTDMQFVQLLWYPILRDLKCTEEQRRERKRRERERRERERRRKE</sequence>
<accession>A0ABR3EMJ6</accession>
<feature type="region of interest" description="Disordered" evidence="5">
    <location>
        <begin position="1"/>
        <end position="31"/>
    </location>
</feature>
<protein>
    <recommendedName>
        <fullName evidence="6">RING-type domain-containing protein</fullName>
    </recommendedName>
</protein>
<dbReference type="PROSITE" id="PS00518">
    <property type="entry name" value="ZF_RING_1"/>
    <property type="match status" value="1"/>
</dbReference>
<dbReference type="Pfam" id="PF13445">
    <property type="entry name" value="zf-RING_UBOX"/>
    <property type="match status" value="1"/>
</dbReference>
<dbReference type="InterPro" id="IPR017907">
    <property type="entry name" value="Znf_RING_CS"/>
</dbReference>